<evidence type="ECO:0008006" key="4">
    <source>
        <dbReference type="Google" id="ProtNLM"/>
    </source>
</evidence>
<dbReference type="Proteomes" id="UP001629230">
    <property type="component" value="Unassembled WGS sequence"/>
</dbReference>
<protein>
    <recommendedName>
        <fullName evidence="4">Peptidase</fullName>
    </recommendedName>
</protein>
<evidence type="ECO:0000313" key="2">
    <source>
        <dbReference type="EMBL" id="MFM0002648.1"/>
    </source>
</evidence>
<gene>
    <name evidence="2" type="ORF">PQR57_16625</name>
</gene>
<sequence>MRHSIVCAALCSALLVIPGCGTSPPAPISPVVHTETVEAKIEVPVSCIDSMPGTPDFLSDTELLTPPNGSAVDRVWRDHLQRRQWEGKLEALLVACVGVKK</sequence>
<proteinExistence type="predicted"/>
<comment type="caution">
    <text evidence="2">The sequence shown here is derived from an EMBL/GenBank/DDBJ whole genome shotgun (WGS) entry which is preliminary data.</text>
</comment>
<organism evidence="2 3">
    <name type="scientific">Paraburkholderia dipogonis</name>
    <dbReference type="NCBI Taxonomy" id="1211383"/>
    <lineage>
        <taxon>Bacteria</taxon>
        <taxon>Pseudomonadati</taxon>
        <taxon>Pseudomonadota</taxon>
        <taxon>Betaproteobacteria</taxon>
        <taxon>Burkholderiales</taxon>
        <taxon>Burkholderiaceae</taxon>
        <taxon>Paraburkholderia</taxon>
    </lineage>
</organism>
<reference evidence="2 3" key="1">
    <citation type="journal article" date="2024" name="Chem. Sci.">
        <title>Discovery of megapolipeptins by genome mining of a Burkholderiales bacteria collection.</title>
        <authorList>
            <person name="Paulo B.S."/>
            <person name="Recchia M.J.J."/>
            <person name="Lee S."/>
            <person name="Fergusson C.H."/>
            <person name="Romanowski S.B."/>
            <person name="Hernandez A."/>
            <person name="Krull N."/>
            <person name="Liu D.Y."/>
            <person name="Cavanagh H."/>
            <person name="Bos A."/>
            <person name="Gray C.A."/>
            <person name="Murphy B.T."/>
            <person name="Linington R.G."/>
            <person name="Eustaquio A.S."/>
        </authorList>
    </citation>
    <scope>NUCLEOTIDE SEQUENCE [LARGE SCALE GENOMIC DNA]</scope>
    <source>
        <strain evidence="2 3">RL17-350-BIC-A</strain>
    </source>
</reference>
<keyword evidence="3" id="KW-1185">Reference proteome</keyword>
<dbReference type="EMBL" id="JAQQEZ010000010">
    <property type="protein sequence ID" value="MFM0002648.1"/>
    <property type="molecule type" value="Genomic_DNA"/>
</dbReference>
<name>A0ABW9ARR5_9BURK</name>
<feature type="chain" id="PRO_5046363546" description="Peptidase" evidence="1">
    <location>
        <begin position="23"/>
        <end position="101"/>
    </location>
</feature>
<accession>A0ABW9ARR5</accession>
<feature type="signal peptide" evidence="1">
    <location>
        <begin position="1"/>
        <end position="22"/>
    </location>
</feature>
<evidence type="ECO:0000256" key="1">
    <source>
        <dbReference type="SAM" id="SignalP"/>
    </source>
</evidence>
<evidence type="ECO:0000313" key="3">
    <source>
        <dbReference type="Proteomes" id="UP001629230"/>
    </source>
</evidence>
<keyword evidence="1" id="KW-0732">Signal</keyword>
<dbReference type="RefSeq" id="WP_408177949.1">
    <property type="nucleotide sequence ID" value="NZ_JAQQEZ010000010.1"/>
</dbReference>